<sequence length="438" mass="46930">MSLKRETVQTVWDGEASGVSSRELYDVAIIGGGAAGLFSASLACEGGLSAIVIEPNKSLGRKLRITGKGRCNLTNNCSPEEVIRHTLRNPRFLYSSVYSFSPDMVMEWFSSHGVELKTERGGRVFPVSDRADDVADAMAGLLEGNGVPVVRDRAKSLRVLQDGLIETGCTGTAVISKNVIIATGGLSYPKTGSTGDGYRLAAGLGHSVIPPSPSLVPVTVGESFVGSLTGLTLKNVTVSLCQRGRKKPVFSQLGELSFMPYGISGPLTLSASSYMEESRLKNGEYTIYIDLKPGLSHEKLAMKLNREFSLEPRLSLGEYLRRLLPAPMAETVNNLLGIACGTLCSQLNREQRRNIINILKELRLTPTGLRSIDEAIVTRGGIPVGEIDPGSMESRLVKGVYFAGEIIDVDAFTGGYNLQIAFSTAHSAVSAIIQSKKA</sequence>
<dbReference type="InterPro" id="IPR036188">
    <property type="entry name" value="FAD/NAD-bd_sf"/>
</dbReference>
<dbReference type="SUPFAM" id="SSF51905">
    <property type="entry name" value="FAD/NAD(P)-binding domain"/>
    <property type="match status" value="1"/>
</dbReference>
<evidence type="ECO:0000313" key="6">
    <source>
        <dbReference type="EMBL" id="HIV11425.1"/>
    </source>
</evidence>
<proteinExistence type="predicted"/>
<dbReference type="Gene3D" id="2.40.30.10">
    <property type="entry name" value="Translation factors"/>
    <property type="match status" value="1"/>
</dbReference>
<dbReference type="PRINTS" id="PR00411">
    <property type="entry name" value="PNDRDTASEI"/>
</dbReference>
<evidence type="ECO:0000256" key="3">
    <source>
        <dbReference type="ARBA" id="ARBA00022827"/>
    </source>
</evidence>
<keyword evidence="2" id="KW-0285">Flavoprotein</keyword>
<dbReference type="Proteomes" id="UP000823960">
    <property type="component" value="Unassembled WGS sequence"/>
</dbReference>
<accession>A0A9D1T4D6</accession>
<evidence type="ECO:0000256" key="2">
    <source>
        <dbReference type="ARBA" id="ARBA00022630"/>
    </source>
</evidence>
<comment type="caution">
    <text evidence="6">The sequence shown here is derived from an EMBL/GenBank/DDBJ whole genome shotgun (WGS) entry which is preliminary data.</text>
</comment>
<name>A0A9D1T4D6_9FIRM</name>
<dbReference type="Gene3D" id="3.50.50.60">
    <property type="entry name" value="FAD/NAD(P)-binding domain"/>
    <property type="match status" value="1"/>
</dbReference>
<dbReference type="PANTHER" id="PTHR42887">
    <property type="entry name" value="OS12G0638800 PROTEIN"/>
    <property type="match status" value="1"/>
</dbReference>
<gene>
    <name evidence="6" type="ORF">IAD28_07020</name>
</gene>
<dbReference type="PANTHER" id="PTHR42887:SF2">
    <property type="entry name" value="OS12G0638800 PROTEIN"/>
    <property type="match status" value="1"/>
</dbReference>
<evidence type="ECO:0000259" key="4">
    <source>
        <dbReference type="Pfam" id="PF03486"/>
    </source>
</evidence>
<feature type="domain" description="RsdA/BaiN/AoA(So)-like insert" evidence="5">
    <location>
        <begin position="213"/>
        <end position="377"/>
    </location>
</feature>
<dbReference type="Pfam" id="PF03486">
    <property type="entry name" value="HI0933_like"/>
    <property type="match status" value="1"/>
</dbReference>
<comment type="cofactor">
    <cofactor evidence="1">
        <name>FAD</name>
        <dbReference type="ChEBI" id="CHEBI:57692"/>
    </cofactor>
</comment>
<dbReference type="NCBIfam" id="TIGR00275">
    <property type="entry name" value="aminoacetone oxidase family FAD-binding enzyme"/>
    <property type="match status" value="1"/>
</dbReference>
<evidence type="ECO:0000313" key="7">
    <source>
        <dbReference type="Proteomes" id="UP000823960"/>
    </source>
</evidence>
<keyword evidence="3" id="KW-0274">FAD</keyword>
<dbReference type="InterPro" id="IPR055178">
    <property type="entry name" value="RsdA/BaiN/AoA(So)-like_dom"/>
</dbReference>
<dbReference type="SUPFAM" id="SSF160996">
    <property type="entry name" value="HI0933 insert domain-like"/>
    <property type="match status" value="1"/>
</dbReference>
<dbReference type="AlphaFoldDB" id="A0A9D1T4D6"/>
<dbReference type="InterPro" id="IPR057661">
    <property type="entry name" value="RsdA/BaiN/AoA(So)_Rossmann"/>
</dbReference>
<reference evidence="6" key="1">
    <citation type="submission" date="2020-10" db="EMBL/GenBank/DDBJ databases">
        <authorList>
            <person name="Gilroy R."/>
        </authorList>
    </citation>
    <scope>NUCLEOTIDE SEQUENCE</scope>
    <source>
        <strain evidence="6">1370</strain>
    </source>
</reference>
<dbReference type="InterPro" id="IPR004792">
    <property type="entry name" value="BaiN-like"/>
</dbReference>
<dbReference type="InterPro" id="IPR023166">
    <property type="entry name" value="BaiN-like_dom_sf"/>
</dbReference>
<evidence type="ECO:0000259" key="5">
    <source>
        <dbReference type="Pfam" id="PF22780"/>
    </source>
</evidence>
<feature type="domain" description="RsdA/BaiN/AoA(So)-like Rossmann fold-like" evidence="4">
    <location>
        <begin position="26"/>
        <end position="428"/>
    </location>
</feature>
<dbReference type="EMBL" id="DVOL01000100">
    <property type="protein sequence ID" value="HIV11425.1"/>
    <property type="molecule type" value="Genomic_DNA"/>
</dbReference>
<protein>
    <submittedName>
        <fullName evidence="6">NAD(P)/FAD-dependent oxidoreductase</fullName>
    </submittedName>
</protein>
<evidence type="ECO:0000256" key="1">
    <source>
        <dbReference type="ARBA" id="ARBA00001974"/>
    </source>
</evidence>
<reference evidence="6" key="2">
    <citation type="journal article" date="2021" name="PeerJ">
        <title>Extensive microbial diversity within the chicken gut microbiome revealed by metagenomics and culture.</title>
        <authorList>
            <person name="Gilroy R."/>
            <person name="Ravi A."/>
            <person name="Getino M."/>
            <person name="Pursley I."/>
            <person name="Horton D.L."/>
            <person name="Alikhan N.F."/>
            <person name="Baker D."/>
            <person name="Gharbi K."/>
            <person name="Hall N."/>
            <person name="Watson M."/>
            <person name="Adriaenssens E.M."/>
            <person name="Foster-Nyarko E."/>
            <person name="Jarju S."/>
            <person name="Secka A."/>
            <person name="Antonio M."/>
            <person name="Oren A."/>
            <person name="Chaudhuri R.R."/>
            <person name="La Ragione R."/>
            <person name="Hildebrand F."/>
            <person name="Pallen M.J."/>
        </authorList>
    </citation>
    <scope>NUCLEOTIDE SEQUENCE</scope>
    <source>
        <strain evidence="6">1370</strain>
    </source>
</reference>
<dbReference type="Gene3D" id="1.10.8.260">
    <property type="entry name" value="HI0933 insert domain-like"/>
    <property type="match status" value="1"/>
</dbReference>
<dbReference type="PRINTS" id="PR00368">
    <property type="entry name" value="FADPNR"/>
</dbReference>
<organism evidence="6 7">
    <name type="scientific">Candidatus Faeciplasma avium</name>
    <dbReference type="NCBI Taxonomy" id="2840798"/>
    <lineage>
        <taxon>Bacteria</taxon>
        <taxon>Bacillati</taxon>
        <taxon>Bacillota</taxon>
        <taxon>Clostridia</taxon>
        <taxon>Eubacteriales</taxon>
        <taxon>Oscillospiraceae</taxon>
        <taxon>Oscillospiraceae incertae sedis</taxon>
        <taxon>Candidatus Faeciplasma</taxon>
    </lineage>
</organism>
<dbReference type="Pfam" id="PF22780">
    <property type="entry name" value="HI0933_like_1st"/>
    <property type="match status" value="1"/>
</dbReference>